<gene>
    <name evidence="1" type="ORF">SVIM_LOCUS400063</name>
</gene>
<dbReference type="AlphaFoldDB" id="A0A6N2MNS4"/>
<protein>
    <submittedName>
        <fullName evidence="1">Uncharacterized protein</fullName>
    </submittedName>
</protein>
<sequence>MECGWCFGPVAAAAKRREEQRGGEVGGEFRMVELPCGCCGSCYNDRVSCFGSWRGLTWTSLAFQDCPLKSSSCKDGYK</sequence>
<organism evidence="1">
    <name type="scientific">Salix viminalis</name>
    <name type="common">Common osier</name>
    <name type="synonym">Basket willow</name>
    <dbReference type="NCBI Taxonomy" id="40686"/>
    <lineage>
        <taxon>Eukaryota</taxon>
        <taxon>Viridiplantae</taxon>
        <taxon>Streptophyta</taxon>
        <taxon>Embryophyta</taxon>
        <taxon>Tracheophyta</taxon>
        <taxon>Spermatophyta</taxon>
        <taxon>Magnoliopsida</taxon>
        <taxon>eudicotyledons</taxon>
        <taxon>Gunneridae</taxon>
        <taxon>Pentapetalae</taxon>
        <taxon>rosids</taxon>
        <taxon>fabids</taxon>
        <taxon>Malpighiales</taxon>
        <taxon>Salicaceae</taxon>
        <taxon>Saliceae</taxon>
        <taxon>Salix</taxon>
    </lineage>
</organism>
<accession>A0A6N2MNS4</accession>
<proteinExistence type="predicted"/>
<evidence type="ECO:0000313" key="1">
    <source>
        <dbReference type="EMBL" id="VFU56009.1"/>
    </source>
</evidence>
<dbReference type="EMBL" id="CAADRP010001907">
    <property type="protein sequence ID" value="VFU56009.1"/>
    <property type="molecule type" value="Genomic_DNA"/>
</dbReference>
<reference evidence="1" key="1">
    <citation type="submission" date="2019-03" db="EMBL/GenBank/DDBJ databases">
        <authorList>
            <person name="Mank J."/>
            <person name="Almeida P."/>
        </authorList>
    </citation>
    <scope>NUCLEOTIDE SEQUENCE</scope>
    <source>
        <strain evidence="1">78183</strain>
    </source>
</reference>
<name>A0A6N2MNS4_SALVM</name>